<dbReference type="GO" id="GO:0005737">
    <property type="term" value="C:cytoplasm"/>
    <property type="evidence" value="ECO:0007669"/>
    <property type="project" value="TreeGrafter"/>
</dbReference>
<evidence type="ECO:0000313" key="3">
    <source>
        <dbReference type="Proteomes" id="UP001194746"/>
    </source>
</evidence>
<dbReference type="GO" id="GO:0016791">
    <property type="term" value="F:phosphatase activity"/>
    <property type="evidence" value="ECO:0007669"/>
    <property type="project" value="TreeGrafter"/>
</dbReference>
<evidence type="ECO:0000256" key="1">
    <source>
        <dbReference type="SAM" id="Phobius"/>
    </source>
</evidence>
<dbReference type="Gene3D" id="3.40.50.1240">
    <property type="entry name" value="Phosphoglycerate mutase-like"/>
    <property type="match status" value="1"/>
</dbReference>
<dbReference type="EMBL" id="VCAU01000003">
    <property type="protein sequence ID" value="KAF9894529.1"/>
    <property type="molecule type" value="Genomic_DNA"/>
</dbReference>
<dbReference type="CDD" id="cd07067">
    <property type="entry name" value="HP_PGM_like"/>
    <property type="match status" value="1"/>
</dbReference>
<dbReference type="Pfam" id="PF00300">
    <property type="entry name" value="His_Phos_1"/>
    <property type="match status" value="1"/>
</dbReference>
<reference evidence="2" key="1">
    <citation type="journal article" date="2019" name="Beilstein J. Org. Chem.">
        <title>Nanangenines: drimane sesquiterpenoids as the dominant metabolite cohort of a novel Australian fungus, Aspergillus nanangensis.</title>
        <authorList>
            <person name="Lacey H.J."/>
            <person name="Gilchrist C.L.M."/>
            <person name="Crombie A."/>
            <person name="Kalaitzis J.A."/>
            <person name="Vuong D."/>
            <person name="Rutledge P.J."/>
            <person name="Turner P."/>
            <person name="Pitt J.I."/>
            <person name="Lacey E."/>
            <person name="Chooi Y.H."/>
            <person name="Piggott A.M."/>
        </authorList>
    </citation>
    <scope>NUCLEOTIDE SEQUENCE</scope>
    <source>
        <strain evidence="2">MST-FP2251</strain>
    </source>
</reference>
<keyword evidence="1" id="KW-0472">Membrane</keyword>
<gene>
    <name evidence="2" type="ORF">FE257_006414</name>
</gene>
<proteinExistence type="predicted"/>
<reference evidence="2" key="2">
    <citation type="submission" date="2020-02" db="EMBL/GenBank/DDBJ databases">
        <authorList>
            <person name="Gilchrist C.L.M."/>
            <person name="Chooi Y.-H."/>
        </authorList>
    </citation>
    <scope>NUCLEOTIDE SEQUENCE</scope>
    <source>
        <strain evidence="2">MST-FP2251</strain>
    </source>
</reference>
<dbReference type="InterPro" id="IPR029033">
    <property type="entry name" value="His_PPase_superfam"/>
</dbReference>
<accession>A0AAD4CXH9</accession>
<dbReference type="SMART" id="SM00855">
    <property type="entry name" value="PGAM"/>
    <property type="match status" value="1"/>
</dbReference>
<dbReference type="InterPro" id="IPR050275">
    <property type="entry name" value="PGM_Phosphatase"/>
</dbReference>
<evidence type="ECO:0000313" key="2">
    <source>
        <dbReference type="EMBL" id="KAF9894529.1"/>
    </source>
</evidence>
<dbReference type="SUPFAM" id="SSF53254">
    <property type="entry name" value="Phosphoglycerate mutase-like"/>
    <property type="match status" value="1"/>
</dbReference>
<dbReference type="InterPro" id="IPR013078">
    <property type="entry name" value="His_Pase_superF_clade-1"/>
</dbReference>
<evidence type="ECO:0008006" key="4">
    <source>
        <dbReference type="Google" id="ProtNLM"/>
    </source>
</evidence>
<name>A0AAD4CXH9_ASPNN</name>
<comment type="caution">
    <text evidence="2">The sequence shown here is derived from an EMBL/GenBank/DDBJ whole genome shotgun (WGS) entry which is preliminary data.</text>
</comment>
<keyword evidence="3" id="KW-1185">Reference proteome</keyword>
<dbReference type="PANTHER" id="PTHR48100">
    <property type="entry name" value="BROAD-SPECIFICITY PHOSPHATASE YOR283W-RELATED"/>
    <property type="match status" value="1"/>
</dbReference>
<feature type="transmembrane region" description="Helical" evidence="1">
    <location>
        <begin position="21"/>
        <end position="54"/>
    </location>
</feature>
<dbReference type="AlphaFoldDB" id="A0AAD4CXH9"/>
<dbReference type="PANTHER" id="PTHR48100:SF1">
    <property type="entry name" value="HISTIDINE PHOSPHATASE FAMILY PROTEIN-RELATED"/>
    <property type="match status" value="1"/>
</dbReference>
<dbReference type="Proteomes" id="UP001194746">
    <property type="component" value="Unassembled WGS sequence"/>
</dbReference>
<organism evidence="2 3">
    <name type="scientific">Aspergillus nanangensis</name>
    <dbReference type="NCBI Taxonomy" id="2582783"/>
    <lineage>
        <taxon>Eukaryota</taxon>
        <taxon>Fungi</taxon>
        <taxon>Dikarya</taxon>
        <taxon>Ascomycota</taxon>
        <taxon>Pezizomycotina</taxon>
        <taxon>Eurotiomycetes</taxon>
        <taxon>Eurotiomycetidae</taxon>
        <taxon>Eurotiales</taxon>
        <taxon>Aspergillaceae</taxon>
        <taxon>Aspergillus</taxon>
        <taxon>Aspergillus subgen. Circumdati</taxon>
    </lineage>
</organism>
<protein>
    <recommendedName>
        <fullName evidence="4">Phosphoglycerate mutase family protein</fullName>
    </recommendedName>
</protein>
<keyword evidence="1" id="KW-1133">Transmembrane helix</keyword>
<sequence length="372" mass="41636">MATPQRSSRYQPVHEGDQRLVYHWTTILNIFQIPVIVPLLLVSTVLVAGFMVMAESPPPTKSHLKFSTVSGYFMQDESSTDPDTFDFVSSNFGLISRAYDSDPDQDPEKQKSQWDRFGHHVDQLNHDSDQGTNYRVLFMGRHGEGYHNVAEQYYGTKAWDCHWSLLDGDGNTTWVDARLTSKGESQARTAHDAFKTQLENGLPAPQSFYVSPLNRCLATASLTFNGLGISGAEPFRPVIKELLRETIGLHTCDMRSSKSTIEEEYPLYRFEPGFADEDPLFDADLRESNSARDNRLRDWLFDVLGHDKNTFISLTAHSGAITSLLKVLGHRQFPLQTGGVIPVLVKVEKVKGPAPVMEVDPPTTAPECEASI</sequence>
<keyword evidence="1" id="KW-0812">Transmembrane</keyword>